<dbReference type="Gramene" id="KOM32530">
    <property type="protein sequence ID" value="KOM32530"/>
    <property type="gene ID" value="LR48_Vigan01g208600"/>
</dbReference>
<evidence type="ECO:0000313" key="1">
    <source>
        <dbReference type="EMBL" id="KOM32530.1"/>
    </source>
</evidence>
<name>A0A0L9TPQ5_PHAAN</name>
<dbReference type="OMA" id="MPAKERC"/>
<proteinExistence type="predicted"/>
<reference evidence="2" key="1">
    <citation type="journal article" date="2015" name="Proc. Natl. Acad. Sci. U.S.A.">
        <title>Genome sequencing of adzuki bean (Vigna angularis) provides insight into high starch and low fat accumulation and domestication.</title>
        <authorList>
            <person name="Yang K."/>
            <person name="Tian Z."/>
            <person name="Chen C."/>
            <person name="Luo L."/>
            <person name="Zhao B."/>
            <person name="Wang Z."/>
            <person name="Yu L."/>
            <person name="Li Y."/>
            <person name="Sun Y."/>
            <person name="Li W."/>
            <person name="Chen Y."/>
            <person name="Li Y."/>
            <person name="Zhang Y."/>
            <person name="Ai D."/>
            <person name="Zhao J."/>
            <person name="Shang C."/>
            <person name="Ma Y."/>
            <person name="Wu B."/>
            <person name="Wang M."/>
            <person name="Gao L."/>
            <person name="Sun D."/>
            <person name="Zhang P."/>
            <person name="Guo F."/>
            <person name="Wang W."/>
            <person name="Li Y."/>
            <person name="Wang J."/>
            <person name="Varshney R.K."/>
            <person name="Wang J."/>
            <person name="Ling H.Q."/>
            <person name="Wan P."/>
        </authorList>
    </citation>
    <scope>NUCLEOTIDE SEQUENCE</scope>
    <source>
        <strain evidence="2">cv. Jingnong 6</strain>
    </source>
</reference>
<gene>
    <name evidence="1" type="ORF">LR48_Vigan01g208600</name>
</gene>
<dbReference type="PANTHER" id="PTHR38221">
    <property type="entry name" value="BNAA04G14260D PROTEIN"/>
    <property type="match status" value="1"/>
</dbReference>
<accession>A0A0L9TPQ5</accession>
<protein>
    <submittedName>
        <fullName evidence="1">Uncharacterized protein</fullName>
    </submittedName>
</protein>
<dbReference type="EMBL" id="CM003371">
    <property type="protein sequence ID" value="KOM32530.1"/>
    <property type="molecule type" value="Genomic_DNA"/>
</dbReference>
<dbReference type="Proteomes" id="UP000053144">
    <property type="component" value="Chromosome 1"/>
</dbReference>
<sequence>MPAKERCKRQKCIGEDTGKWIYNLPSSRRHSPSSQLTLTTIPRAFFSSFPRFLVPAKIMNDSSDHSPSPASADSPPHANSIVMVSLSDSLDPIPQEVSQTPAEAATDGDDPYAVNDAAGVDAGTQGSVDLCEGSKLGFSEVQLKQEMGVGERSHGAPRDVLGEIRDGRFDEFVVSDGELSHSGPSPAKKTKLSEVDLDVDSSEGCVEVQSQKGEESMGNCEGKLVSKEGKASDCSAKILETAVGNVSLSASEKVAESNSSDGVVEGSGKGMDVFEVLRVLSEINNEKGKNLDNLTLLEVAEACGINFPRPRWWPEDFDFYP</sequence>
<dbReference type="AlphaFoldDB" id="A0A0L9TPQ5"/>
<organism evidence="1 2">
    <name type="scientific">Phaseolus angularis</name>
    <name type="common">Azuki bean</name>
    <name type="synonym">Vigna angularis</name>
    <dbReference type="NCBI Taxonomy" id="3914"/>
    <lineage>
        <taxon>Eukaryota</taxon>
        <taxon>Viridiplantae</taxon>
        <taxon>Streptophyta</taxon>
        <taxon>Embryophyta</taxon>
        <taxon>Tracheophyta</taxon>
        <taxon>Spermatophyta</taxon>
        <taxon>Magnoliopsida</taxon>
        <taxon>eudicotyledons</taxon>
        <taxon>Gunneridae</taxon>
        <taxon>Pentapetalae</taxon>
        <taxon>rosids</taxon>
        <taxon>fabids</taxon>
        <taxon>Fabales</taxon>
        <taxon>Fabaceae</taxon>
        <taxon>Papilionoideae</taxon>
        <taxon>50 kb inversion clade</taxon>
        <taxon>NPAAA clade</taxon>
        <taxon>indigoferoid/millettioid clade</taxon>
        <taxon>Phaseoleae</taxon>
        <taxon>Vigna</taxon>
    </lineage>
</organism>
<evidence type="ECO:0000313" key="2">
    <source>
        <dbReference type="Proteomes" id="UP000053144"/>
    </source>
</evidence>
<dbReference type="PANTHER" id="PTHR38221:SF1">
    <property type="entry name" value="OVULE PROTEIN"/>
    <property type="match status" value="1"/>
</dbReference>